<sequence length="248" mass="28414">MILFVTVISVLFLKVTTADDLPSYFPKCHIDDPDSCLLRGFQILKPHVSNGIEEIGLPPLNPLRVPKLKVSQTGPLARYQFLLENFTITGLDDYHIQEFRYNPHTMTFYGRIVYDTMSMTSNMDALGQVISVPIEGKGSVEVTLIGPINGEFEINGNLRNENGVNYYNTTNIKVNLYIYDGSCRLDDFFNNNIYLTRMITNIFNENSKLVVDVLTPAFKEMAKYGIRNLMTELTNRIPYNLLFPRRNY</sequence>
<dbReference type="EMBL" id="VTPC01090743">
    <property type="protein sequence ID" value="KAF2881398.1"/>
    <property type="molecule type" value="Genomic_DNA"/>
</dbReference>
<dbReference type="PANTHER" id="PTHR11008">
    <property type="entry name" value="PROTEIN TAKEOUT-LIKE PROTEIN"/>
    <property type="match status" value="1"/>
</dbReference>
<accession>A0A8K0G0K3</accession>
<feature type="chain" id="PRO_5035478732" evidence="4">
    <location>
        <begin position="19"/>
        <end position="248"/>
    </location>
</feature>
<organism evidence="5 6">
    <name type="scientific">Ignelater luminosus</name>
    <name type="common">Cucubano</name>
    <name type="synonym">Pyrophorus luminosus</name>
    <dbReference type="NCBI Taxonomy" id="2038154"/>
    <lineage>
        <taxon>Eukaryota</taxon>
        <taxon>Metazoa</taxon>
        <taxon>Ecdysozoa</taxon>
        <taxon>Arthropoda</taxon>
        <taxon>Hexapoda</taxon>
        <taxon>Insecta</taxon>
        <taxon>Pterygota</taxon>
        <taxon>Neoptera</taxon>
        <taxon>Endopterygota</taxon>
        <taxon>Coleoptera</taxon>
        <taxon>Polyphaga</taxon>
        <taxon>Elateriformia</taxon>
        <taxon>Elateroidea</taxon>
        <taxon>Elateridae</taxon>
        <taxon>Agrypninae</taxon>
        <taxon>Pyrophorini</taxon>
        <taxon>Ignelater</taxon>
    </lineage>
</organism>
<dbReference type="InterPro" id="IPR010562">
    <property type="entry name" value="Haemolymph_juvenile_hormone-bd"/>
</dbReference>
<keyword evidence="6" id="KW-1185">Reference proteome</keyword>
<dbReference type="Gene3D" id="3.15.10.30">
    <property type="entry name" value="Haemolymph juvenile hormone binding protein"/>
    <property type="match status" value="1"/>
</dbReference>
<evidence type="ECO:0000256" key="4">
    <source>
        <dbReference type="SAM" id="SignalP"/>
    </source>
</evidence>
<dbReference type="GO" id="GO:0005615">
    <property type="term" value="C:extracellular space"/>
    <property type="evidence" value="ECO:0007669"/>
    <property type="project" value="TreeGrafter"/>
</dbReference>
<dbReference type="SMART" id="SM00700">
    <property type="entry name" value="JHBP"/>
    <property type="match status" value="1"/>
</dbReference>
<proteinExistence type="inferred from homology"/>
<keyword evidence="1 4" id="KW-0732">Signal</keyword>
<comment type="similarity">
    <text evidence="3">Belongs to the TO family.</text>
</comment>
<reference evidence="5" key="1">
    <citation type="submission" date="2019-08" db="EMBL/GenBank/DDBJ databases">
        <title>The genome of the North American firefly Photinus pyralis.</title>
        <authorList>
            <consortium name="Photinus pyralis genome working group"/>
            <person name="Fallon T.R."/>
            <person name="Sander Lower S.E."/>
            <person name="Weng J.-K."/>
        </authorList>
    </citation>
    <scope>NUCLEOTIDE SEQUENCE</scope>
    <source>
        <strain evidence="5">TRF0915ILg1</strain>
        <tissue evidence="5">Whole body</tissue>
    </source>
</reference>
<dbReference type="AlphaFoldDB" id="A0A8K0G0K3"/>
<dbReference type="Proteomes" id="UP000801492">
    <property type="component" value="Unassembled WGS sequence"/>
</dbReference>
<dbReference type="GO" id="GO:0007623">
    <property type="term" value="P:circadian rhythm"/>
    <property type="evidence" value="ECO:0007669"/>
    <property type="project" value="UniProtKB-ARBA"/>
</dbReference>
<evidence type="ECO:0000256" key="3">
    <source>
        <dbReference type="ARBA" id="ARBA00060902"/>
    </source>
</evidence>
<evidence type="ECO:0000313" key="5">
    <source>
        <dbReference type="EMBL" id="KAF2881398.1"/>
    </source>
</evidence>
<name>A0A8K0G0K3_IGNLU</name>
<dbReference type="Pfam" id="PF06585">
    <property type="entry name" value="JHBP"/>
    <property type="match status" value="1"/>
</dbReference>
<comment type="caution">
    <text evidence="5">The sequence shown here is derived from an EMBL/GenBank/DDBJ whole genome shotgun (WGS) entry which is preliminary data.</text>
</comment>
<evidence type="ECO:0000256" key="1">
    <source>
        <dbReference type="ARBA" id="ARBA00022729"/>
    </source>
</evidence>
<keyword evidence="2" id="KW-0090">Biological rhythms</keyword>
<dbReference type="OrthoDB" id="7419171at2759"/>
<dbReference type="InterPro" id="IPR038606">
    <property type="entry name" value="To_sf"/>
</dbReference>
<evidence type="ECO:0000313" key="6">
    <source>
        <dbReference type="Proteomes" id="UP000801492"/>
    </source>
</evidence>
<dbReference type="PANTHER" id="PTHR11008:SF32">
    <property type="entry name" value="CIRCADIAN CLOCK-CONTROLLED PROTEIN DAYWAKE-RELATED"/>
    <property type="match status" value="1"/>
</dbReference>
<evidence type="ECO:0000256" key="2">
    <source>
        <dbReference type="ARBA" id="ARBA00023108"/>
    </source>
</evidence>
<protein>
    <submittedName>
        <fullName evidence="5">Uncharacterized protein</fullName>
    </submittedName>
</protein>
<dbReference type="FunFam" id="3.15.10.30:FF:000001">
    <property type="entry name" value="Takeout-like protein 1"/>
    <property type="match status" value="1"/>
</dbReference>
<gene>
    <name evidence="5" type="ORF">ILUMI_24772</name>
</gene>
<feature type="signal peptide" evidence="4">
    <location>
        <begin position="1"/>
        <end position="18"/>
    </location>
</feature>